<dbReference type="EMBL" id="CP147247">
    <property type="protein sequence ID" value="WYJ88654.1"/>
    <property type="molecule type" value="Genomic_DNA"/>
</dbReference>
<accession>A0A242KBP6</accession>
<evidence type="ECO:0000313" key="4">
    <source>
        <dbReference type="Proteomes" id="UP000195141"/>
    </source>
</evidence>
<evidence type="ECO:0000259" key="1">
    <source>
        <dbReference type="PROSITE" id="PS51186"/>
    </source>
</evidence>
<reference evidence="3" key="3">
    <citation type="submission" date="2024-03" db="EMBL/GenBank/DDBJ databases">
        <title>The Genome Sequence of Enterococcus sp. DIV0242b.</title>
        <authorList>
            <consortium name="The Broad Institute Genomics Platform"/>
            <consortium name="The Broad Institute Microbial Omics Core"/>
            <consortium name="The Broad Institute Genomic Center for Infectious Diseases"/>
            <person name="Earl A."/>
            <person name="Manson A."/>
            <person name="Gilmore M."/>
            <person name="Schwartman J."/>
            <person name="Shea T."/>
            <person name="Abouelleil A."/>
            <person name="Cao P."/>
            <person name="Chapman S."/>
            <person name="Cusick C."/>
            <person name="Young S."/>
            <person name="Neafsey D."/>
            <person name="Nusbaum C."/>
            <person name="Birren B."/>
        </authorList>
    </citation>
    <scope>NUCLEOTIDE SEQUENCE</scope>
    <source>
        <strain evidence="3">9E7_DIV0242</strain>
    </source>
</reference>
<dbReference type="AlphaFoldDB" id="A0A242KBP6"/>
<dbReference type="EMBL" id="NGMM01000001">
    <property type="protein sequence ID" value="OTP18593.1"/>
    <property type="molecule type" value="Genomic_DNA"/>
</dbReference>
<dbReference type="InterPro" id="IPR016181">
    <property type="entry name" value="Acyl_CoA_acyltransferase"/>
</dbReference>
<reference evidence="3" key="2">
    <citation type="submission" date="2017-05" db="EMBL/GenBank/DDBJ databases">
        <authorList>
            <consortium name="The Broad Institute Genomics Platform"/>
            <consortium name="The Broad Institute Genomic Center for Infectious Diseases"/>
            <person name="Earl A."/>
            <person name="Manson A."/>
            <person name="Schwartman J."/>
            <person name="Gilmore M."/>
            <person name="Abouelleil A."/>
            <person name="Cao P."/>
            <person name="Chapman S."/>
            <person name="Cusick C."/>
            <person name="Shea T."/>
            <person name="Young S."/>
            <person name="Neafsey D."/>
            <person name="Nusbaum C."/>
            <person name="Birren B."/>
        </authorList>
    </citation>
    <scope>NUCLEOTIDE SEQUENCE</scope>
    <source>
        <strain evidence="3">9E7_DIV0242</strain>
    </source>
</reference>
<dbReference type="PANTHER" id="PTHR43792">
    <property type="entry name" value="GNAT FAMILY, PUTATIVE (AFU_ORTHOLOGUE AFUA_3G00765)-RELATED-RELATED"/>
    <property type="match status" value="1"/>
</dbReference>
<reference evidence="2" key="1">
    <citation type="submission" date="2017-05" db="EMBL/GenBank/DDBJ databases">
        <title>The Genome Sequence of Enterococcus sp. 9E7_DIV0242.</title>
        <authorList>
            <consortium name="The Broad Institute Genomics Platform"/>
            <consortium name="The Broad Institute Genomic Center for Infectious Diseases"/>
            <person name="Earl A."/>
            <person name="Manson A."/>
            <person name="Schwartman J."/>
            <person name="Gilmore M."/>
            <person name="Abouelleil A."/>
            <person name="Cao P."/>
            <person name="Chapman S."/>
            <person name="Cusick C."/>
            <person name="Shea T."/>
            <person name="Young S."/>
            <person name="Neafsey D."/>
            <person name="Nusbaum C."/>
            <person name="Birren B."/>
        </authorList>
    </citation>
    <scope>NUCLEOTIDE SEQUENCE [LARGE SCALE GENOMIC DNA]</scope>
    <source>
        <strain evidence="2">9E7_DIV0242</strain>
    </source>
</reference>
<dbReference type="OrthoDB" id="9798081at2"/>
<sequence length="185" mass="21663">MLRYTERLVLRPWKEEDAECLYELAKDPKVGPMAGWPPHISVENSKEIIQQALMAPLTFALALKDEPHKVIGSIGIMLNSEEIRFPFMDQKDAEIGFWLGVPYWGKGYVPEAVRNLLAYCFEELLLDNIWCGYYEGNDKSKRVQEKLGFDYVRTEKQLYAPLLDEYRDEHFTKLSKKQWLIVKLD</sequence>
<feature type="domain" description="N-acetyltransferase" evidence="1">
    <location>
        <begin position="8"/>
        <end position="173"/>
    </location>
</feature>
<dbReference type="InterPro" id="IPR000182">
    <property type="entry name" value="GNAT_dom"/>
</dbReference>
<dbReference type="RefSeq" id="WP_086347564.1">
    <property type="nucleotide sequence ID" value="NZ_CP147247.1"/>
</dbReference>
<dbReference type="Proteomes" id="UP000195141">
    <property type="component" value="Chromosome"/>
</dbReference>
<dbReference type="GO" id="GO:0016747">
    <property type="term" value="F:acyltransferase activity, transferring groups other than amino-acyl groups"/>
    <property type="evidence" value="ECO:0007669"/>
    <property type="project" value="InterPro"/>
</dbReference>
<proteinExistence type="predicted"/>
<dbReference type="InterPro" id="IPR051531">
    <property type="entry name" value="N-acetyltransferase"/>
</dbReference>
<dbReference type="Gene3D" id="3.40.630.30">
    <property type="match status" value="1"/>
</dbReference>
<dbReference type="PROSITE" id="PS51186">
    <property type="entry name" value="GNAT"/>
    <property type="match status" value="1"/>
</dbReference>
<gene>
    <name evidence="3" type="ORF">A5888_000373</name>
    <name evidence="2" type="ORF">A5888_000407</name>
</gene>
<dbReference type="SUPFAM" id="SSF55729">
    <property type="entry name" value="Acyl-CoA N-acyltransferases (Nat)"/>
    <property type="match status" value="1"/>
</dbReference>
<keyword evidence="4" id="KW-1185">Reference proteome</keyword>
<evidence type="ECO:0000313" key="3">
    <source>
        <dbReference type="EMBL" id="WYJ88654.1"/>
    </source>
</evidence>
<dbReference type="Pfam" id="PF13302">
    <property type="entry name" value="Acetyltransf_3"/>
    <property type="match status" value="1"/>
</dbReference>
<protein>
    <recommendedName>
        <fullName evidence="1">N-acetyltransferase domain-containing protein</fullName>
    </recommendedName>
</protein>
<name>A0A242KBP6_9ENTE</name>
<evidence type="ECO:0000313" key="2">
    <source>
        <dbReference type="EMBL" id="OTP18593.1"/>
    </source>
</evidence>
<organism evidence="2">
    <name type="scientific">Candidatus Enterococcus clewellii</name>
    <dbReference type="NCBI Taxonomy" id="1834193"/>
    <lineage>
        <taxon>Bacteria</taxon>
        <taxon>Bacillati</taxon>
        <taxon>Bacillota</taxon>
        <taxon>Bacilli</taxon>
        <taxon>Lactobacillales</taxon>
        <taxon>Enterococcaceae</taxon>
        <taxon>Enterococcus</taxon>
    </lineage>
</organism>